<dbReference type="GO" id="GO:0003688">
    <property type="term" value="F:DNA replication origin binding"/>
    <property type="evidence" value="ECO:0007669"/>
    <property type="project" value="TreeGrafter"/>
</dbReference>
<feature type="domain" description="Hda lid" evidence="1">
    <location>
        <begin position="163"/>
        <end position="213"/>
    </location>
</feature>
<evidence type="ECO:0000259" key="1">
    <source>
        <dbReference type="Pfam" id="PF22688"/>
    </source>
</evidence>
<dbReference type="AlphaFoldDB" id="A0A382CS99"/>
<dbReference type="EMBL" id="UINC01035897">
    <property type="protein sequence ID" value="SVB29036.1"/>
    <property type="molecule type" value="Genomic_DNA"/>
</dbReference>
<name>A0A382CS99_9ZZZZ</name>
<organism evidence="2">
    <name type="scientific">marine metagenome</name>
    <dbReference type="NCBI Taxonomy" id="408172"/>
    <lineage>
        <taxon>unclassified sequences</taxon>
        <taxon>metagenomes</taxon>
        <taxon>ecological metagenomes</taxon>
    </lineage>
</organism>
<dbReference type="InterPro" id="IPR055199">
    <property type="entry name" value="Hda_lid"/>
</dbReference>
<dbReference type="SUPFAM" id="SSF52540">
    <property type="entry name" value="P-loop containing nucleoside triphosphate hydrolases"/>
    <property type="match status" value="1"/>
</dbReference>
<dbReference type="Gene3D" id="1.10.8.60">
    <property type="match status" value="1"/>
</dbReference>
<accession>A0A382CS99</accession>
<proteinExistence type="predicted"/>
<dbReference type="InterPro" id="IPR027417">
    <property type="entry name" value="P-loop_NTPase"/>
</dbReference>
<evidence type="ECO:0000313" key="2">
    <source>
        <dbReference type="EMBL" id="SVB29036.1"/>
    </source>
</evidence>
<reference evidence="2" key="1">
    <citation type="submission" date="2018-05" db="EMBL/GenBank/DDBJ databases">
        <authorList>
            <person name="Lanie J.A."/>
            <person name="Ng W.-L."/>
            <person name="Kazmierczak K.M."/>
            <person name="Andrzejewski T.M."/>
            <person name="Davidsen T.M."/>
            <person name="Wayne K.J."/>
            <person name="Tettelin H."/>
            <person name="Glass J.I."/>
            <person name="Rusch D."/>
            <person name="Podicherti R."/>
            <person name="Tsui H.-C.T."/>
            <person name="Winkler M.E."/>
        </authorList>
    </citation>
    <scope>NUCLEOTIDE SEQUENCE</scope>
</reference>
<dbReference type="PANTHER" id="PTHR30050:SF5">
    <property type="entry name" value="DNAA REGULATORY INACTIVATOR HDA"/>
    <property type="match status" value="1"/>
</dbReference>
<dbReference type="PANTHER" id="PTHR30050">
    <property type="entry name" value="CHROMOSOMAL REPLICATION INITIATOR PROTEIN DNAA"/>
    <property type="match status" value="1"/>
</dbReference>
<dbReference type="GO" id="GO:0006270">
    <property type="term" value="P:DNA replication initiation"/>
    <property type="evidence" value="ECO:0007669"/>
    <property type="project" value="TreeGrafter"/>
</dbReference>
<dbReference type="Pfam" id="PF22688">
    <property type="entry name" value="Hda_lid"/>
    <property type="match status" value="1"/>
</dbReference>
<dbReference type="GO" id="GO:0005886">
    <property type="term" value="C:plasma membrane"/>
    <property type="evidence" value="ECO:0007669"/>
    <property type="project" value="TreeGrafter"/>
</dbReference>
<dbReference type="Gene3D" id="3.40.50.300">
    <property type="entry name" value="P-loop containing nucleotide triphosphate hydrolases"/>
    <property type="match status" value="1"/>
</dbReference>
<protein>
    <recommendedName>
        <fullName evidence="1">Hda lid domain-containing protein</fullName>
    </recommendedName>
</protein>
<sequence length="217" mass="25238">MTGQLIFNLINIQNFNSEDFYVSDNNLEASELIKLWPNWFNGGAVIIGPEKSGKSHLANIWKEKSNAKIYDLNVKFSLSKINTKENFVVDNFNNLSEFDEEIFFHIYNRTVSNKKNVLITLDKTKFKNIKLKDLKSRFNSFSSATIKPPDDNLVNALIVKFFQDQQINIDPSVISFIIKRIERDFGTISRFLKRIDDLSLENKSKISISFLNKFFDF</sequence>
<gene>
    <name evidence="2" type="ORF">METZ01_LOCUS181890</name>
</gene>